<keyword evidence="5" id="KW-1185">Reference proteome</keyword>
<reference evidence="4 5" key="1">
    <citation type="submission" date="2018-08" db="EMBL/GenBank/DDBJ databases">
        <title>Genomic Encyclopedia of Archaeal and Bacterial Type Strains, Phase II (KMG-II): from individual species to whole genera.</title>
        <authorList>
            <person name="Goeker M."/>
        </authorList>
    </citation>
    <scope>NUCLEOTIDE SEQUENCE [LARGE SCALE GENOMIC DNA]</scope>
    <source>
        <strain evidence="4 5">DSM 2261</strain>
    </source>
</reference>
<proteinExistence type="inferred from homology"/>
<comment type="caution">
    <text evidence="4">The sequence shown here is derived from an EMBL/GenBank/DDBJ whole genome shotgun (WGS) entry which is preliminary data.</text>
</comment>
<dbReference type="EMBL" id="QUMU01000003">
    <property type="protein sequence ID" value="REG34462.1"/>
    <property type="molecule type" value="Genomic_DNA"/>
</dbReference>
<dbReference type="InterPro" id="IPR009430">
    <property type="entry name" value="GvpL/GvpF"/>
</dbReference>
<gene>
    <name evidence="4" type="ORF">ATI61_103362</name>
</gene>
<evidence type="ECO:0000256" key="2">
    <source>
        <dbReference type="ARBA" id="ARBA00035108"/>
    </source>
</evidence>
<accession>A0ABX9K6T7</accession>
<name>A0ABX9K6T7_9BACT</name>
<evidence type="ECO:0000256" key="1">
    <source>
        <dbReference type="ARBA" id="ARBA00022987"/>
    </source>
</evidence>
<dbReference type="Proteomes" id="UP000256345">
    <property type="component" value="Unassembled WGS sequence"/>
</dbReference>
<comment type="similarity">
    <text evidence="3">Belongs to the gas vesicle GvpF/GvpL family.</text>
</comment>
<dbReference type="PANTHER" id="PTHR36852:SF1">
    <property type="entry name" value="PROTEIN GVPL 2"/>
    <property type="match status" value="1"/>
</dbReference>
<comment type="subcellular location">
    <subcellularLocation>
        <location evidence="2">Gas vesicle</location>
    </subcellularLocation>
</comment>
<evidence type="ECO:0000313" key="4">
    <source>
        <dbReference type="EMBL" id="REG34462.1"/>
    </source>
</evidence>
<protein>
    <submittedName>
        <fullName evidence="4">Gas vesicle protein GvpL/GvpF</fullName>
    </submittedName>
</protein>
<dbReference type="Pfam" id="PF06386">
    <property type="entry name" value="GvpL_GvpF"/>
    <property type="match status" value="1"/>
</dbReference>
<keyword evidence="1" id="KW-0304">Gas vesicle</keyword>
<organism evidence="4 5">
    <name type="scientific">Archangium gephyra</name>
    <dbReference type="NCBI Taxonomy" id="48"/>
    <lineage>
        <taxon>Bacteria</taxon>
        <taxon>Pseudomonadati</taxon>
        <taxon>Myxococcota</taxon>
        <taxon>Myxococcia</taxon>
        <taxon>Myxococcales</taxon>
        <taxon>Cystobacterineae</taxon>
        <taxon>Archangiaceae</taxon>
        <taxon>Archangium</taxon>
    </lineage>
</organism>
<evidence type="ECO:0000313" key="5">
    <source>
        <dbReference type="Proteomes" id="UP000256345"/>
    </source>
</evidence>
<evidence type="ECO:0000256" key="3">
    <source>
        <dbReference type="ARBA" id="ARBA00035643"/>
    </source>
</evidence>
<dbReference type="RefSeq" id="WP_082175170.1">
    <property type="nucleotide sequence ID" value="NZ_CP011509.1"/>
</dbReference>
<dbReference type="PANTHER" id="PTHR36852">
    <property type="entry name" value="PROTEIN GVPL 2"/>
    <property type="match status" value="1"/>
</dbReference>
<sequence length="285" mass="31408">MNARETPRSTGEEGVGLYVFCFARADAAGVAVGHGVDGGAPLGARVHEDIAAICCEVPLHEWTGEGGEAHLKDLAWLGPRALRHEAVIEQLMHASPVLPLRFGCLFSSAGRLEELLQRERARISAFIEKAAHEEEWSLQGWLDVRACEEAMFAADPRVAKLPAQAGARYLMEQKLRKDAVRAARAWAQETQAELSRALEGWVLERRSLRPPSRDAEQPEREGVFHWALLLPRGAEAELARRLEPLAESLSARGLHLSARGPWPAYNFAPPLGDRSGEEREVGTHD</sequence>